<dbReference type="PROSITE" id="PS50082">
    <property type="entry name" value="WD_REPEATS_2"/>
    <property type="match status" value="3"/>
</dbReference>
<dbReference type="OrthoDB" id="972532at2759"/>
<dbReference type="AlphaFoldDB" id="A0A9Q0QXB1"/>
<feature type="repeat" description="WD" evidence="6">
    <location>
        <begin position="410"/>
        <end position="451"/>
    </location>
</feature>
<dbReference type="CDD" id="cd00200">
    <property type="entry name" value="WD40"/>
    <property type="match status" value="1"/>
</dbReference>
<dbReference type="InterPro" id="IPR019775">
    <property type="entry name" value="WD40_repeat_CS"/>
</dbReference>
<dbReference type="InterPro" id="IPR015943">
    <property type="entry name" value="WD40/YVTN_repeat-like_dom_sf"/>
</dbReference>
<comment type="subunit">
    <text evidence="5">Interacts with RANBPM.</text>
</comment>
<keyword evidence="11" id="KW-1185">Reference proteome</keyword>
<keyword evidence="3 6" id="KW-0853">WD repeat</keyword>
<dbReference type="InterPro" id="IPR006595">
    <property type="entry name" value="CTLH_C"/>
</dbReference>
<comment type="subcellular location">
    <subcellularLocation>
        <location evidence="1">Cytoplasm</location>
    </subcellularLocation>
</comment>
<feature type="signal peptide" evidence="8">
    <location>
        <begin position="1"/>
        <end position="18"/>
    </location>
</feature>
<dbReference type="PRINTS" id="PR00320">
    <property type="entry name" value="GPROTEINBRPT"/>
</dbReference>
<keyword evidence="8" id="KW-0732">Signal</keyword>
<reference evidence="10" key="1">
    <citation type="journal article" date="2023" name="Plant J.">
        <title>The genome of the king protea, Protea cynaroides.</title>
        <authorList>
            <person name="Chang J."/>
            <person name="Duong T.A."/>
            <person name="Schoeman C."/>
            <person name="Ma X."/>
            <person name="Roodt D."/>
            <person name="Barker N."/>
            <person name="Li Z."/>
            <person name="Van de Peer Y."/>
            <person name="Mizrachi E."/>
        </authorList>
    </citation>
    <scope>NUCLEOTIDE SEQUENCE</scope>
    <source>
        <tissue evidence="10">Young leaves</tissue>
    </source>
</reference>
<evidence type="ECO:0000256" key="4">
    <source>
        <dbReference type="ARBA" id="ARBA00022737"/>
    </source>
</evidence>
<dbReference type="Proteomes" id="UP001141806">
    <property type="component" value="Unassembled WGS sequence"/>
</dbReference>
<dbReference type="PANTHER" id="PTHR22838:SF0">
    <property type="entry name" value="WD REPEAT-CONTAINING PROTEIN 26"/>
    <property type="match status" value="1"/>
</dbReference>
<organism evidence="10 11">
    <name type="scientific">Protea cynaroides</name>
    <dbReference type="NCBI Taxonomy" id="273540"/>
    <lineage>
        <taxon>Eukaryota</taxon>
        <taxon>Viridiplantae</taxon>
        <taxon>Streptophyta</taxon>
        <taxon>Embryophyta</taxon>
        <taxon>Tracheophyta</taxon>
        <taxon>Spermatophyta</taxon>
        <taxon>Magnoliopsida</taxon>
        <taxon>Proteales</taxon>
        <taxon>Proteaceae</taxon>
        <taxon>Protea</taxon>
    </lineage>
</organism>
<dbReference type="InterPro" id="IPR020472">
    <property type="entry name" value="WD40_PAC1"/>
</dbReference>
<evidence type="ECO:0000256" key="5">
    <source>
        <dbReference type="ARBA" id="ARBA00065067"/>
    </source>
</evidence>
<dbReference type="FunFam" id="2.130.10.10:FF:000087">
    <property type="entry name" value="WD repeat-containing protein 26 homolog"/>
    <property type="match status" value="1"/>
</dbReference>
<evidence type="ECO:0000313" key="10">
    <source>
        <dbReference type="EMBL" id="KAJ4975149.1"/>
    </source>
</evidence>
<keyword evidence="2" id="KW-0963">Cytoplasm</keyword>
<dbReference type="InterPro" id="IPR006594">
    <property type="entry name" value="LisH"/>
</dbReference>
<feature type="repeat" description="WD" evidence="6">
    <location>
        <begin position="365"/>
        <end position="406"/>
    </location>
</feature>
<name>A0A9Q0QXB1_9MAGN</name>
<dbReference type="PROSITE" id="PS50294">
    <property type="entry name" value="WD_REPEATS_REGION"/>
    <property type="match status" value="3"/>
</dbReference>
<feature type="region of interest" description="Disordered" evidence="7">
    <location>
        <begin position="127"/>
        <end position="150"/>
    </location>
</feature>
<keyword evidence="4" id="KW-0677">Repeat</keyword>
<dbReference type="Pfam" id="PF23627">
    <property type="entry name" value="LisH_WDR26"/>
    <property type="match status" value="1"/>
</dbReference>
<dbReference type="SUPFAM" id="SSF50978">
    <property type="entry name" value="WD40 repeat-like"/>
    <property type="match status" value="1"/>
</dbReference>
<sequence length="680" mass="75546">MIIMGSIVWHWVLGGLDGGVGKALEVHGCTTSLAPRVSGVGVALEGTTAAEQDYHMEGGDIDAPAMWIVAELGLDPGRLHCWVYFRNAYLVSFDLHFMGGVEDDEPPTKRVKLSSGELRSLFNSSSLTEPLAGSLGDSMARPLPSQGDEEMVGTKGVIKRVEFVRIITKALYSLGYEKSGALLEKESGIPLHSSLVNSFRQQVLDGNWDESVAILHKIGLTDETVVKSASFLILEQKFFELLEKDKVMDALKTLRSEIAPLCINASRVHELSACIVSPSPCLFFGLSSQDIVGANSRSKLLGKLQKLLPPTVMIPERRLEHLVEQALNVQREACFFHNSLDSALSLYSDHQCGKDQIPSRTLQVLQAHRDEVWYLQFSHDGKYLASSSNDRSAIIWEVNEDGGVSLKHTLTGHQKPVLTVSWSPDDRQLLTCGMEEVVRCWDVCSGECLHVYEKAGVGLISCGWLPDGKRVFSGMTDKSICMWDLDGKEVECWKGQRTLKISDMAITNDGKRIISMCRDNTILLLDRVTKLERMIEEKQTITSFSLSRDNKFLLINLLNQEIHLWSIDDDDLQLVSKYKGHKRTRFVIRSCFGGFDQAFIASGSEDSQVYIWHRGTGELLEALPGHSGAVNCVSWNPADPHMLASASDDRTIRIWGLNRVNLKRKDTYSNGIIHHCNGGT</sequence>
<protein>
    <recommendedName>
        <fullName evidence="9">CTLH domain-containing protein</fullName>
    </recommendedName>
</protein>
<dbReference type="PROSITE" id="PS00678">
    <property type="entry name" value="WD_REPEATS_1"/>
    <property type="match status" value="2"/>
</dbReference>
<evidence type="ECO:0000256" key="1">
    <source>
        <dbReference type="ARBA" id="ARBA00004496"/>
    </source>
</evidence>
<dbReference type="PANTHER" id="PTHR22838">
    <property type="entry name" value="WD REPEAT PROTEIN 26-RELATED"/>
    <property type="match status" value="1"/>
</dbReference>
<dbReference type="SMART" id="SM00320">
    <property type="entry name" value="WD40"/>
    <property type="match status" value="7"/>
</dbReference>
<dbReference type="PROSITE" id="PS50897">
    <property type="entry name" value="CTLH"/>
    <property type="match status" value="1"/>
</dbReference>
<evidence type="ECO:0000256" key="3">
    <source>
        <dbReference type="ARBA" id="ARBA00022574"/>
    </source>
</evidence>
<evidence type="ECO:0000256" key="7">
    <source>
        <dbReference type="SAM" id="MobiDB-lite"/>
    </source>
</evidence>
<dbReference type="Pfam" id="PF00400">
    <property type="entry name" value="WD40"/>
    <property type="match status" value="5"/>
</dbReference>
<evidence type="ECO:0000256" key="6">
    <source>
        <dbReference type="PROSITE-ProRule" id="PRU00221"/>
    </source>
</evidence>
<feature type="repeat" description="WD" evidence="6">
    <location>
        <begin position="623"/>
        <end position="665"/>
    </location>
</feature>
<dbReference type="InterPro" id="IPR036322">
    <property type="entry name" value="WD40_repeat_dom_sf"/>
</dbReference>
<dbReference type="EMBL" id="JAMYWD010000003">
    <property type="protein sequence ID" value="KAJ4975149.1"/>
    <property type="molecule type" value="Genomic_DNA"/>
</dbReference>
<feature type="domain" description="CTLH" evidence="9">
    <location>
        <begin position="192"/>
        <end position="249"/>
    </location>
</feature>
<evidence type="ECO:0000256" key="2">
    <source>
        <dbReference type="ARBA" id="ARBA00022490"/>
    </source>
</evidence>
<dbReference type="InterPro" id="IPR051350">
    <property type="entry name" value="WD_repeat-ST_regulator"/>
</dbReference>
<gene>
    <name evidence="10" type="ORF">NE237_000255</name>
</gene>
<evidence type="ECO:0000313" key="11">
    <source>
        <dbReference type="Proteomes" id="UP001141806"/>
    </source>
</evidence>
<evidence type="ECO:0000259" key="9">
    <source>
        <dbReference type="PROSITE" id="PS50897"/>
    </source>
</evidence>
<dbReference type="PROSITE" id="PS50896">
    <property type="entry name" value="LISH"/>
    <property type="match status" value="1"/>
</dbReference>
<evidence type="ECO:0000256" key="8">
    <source>
        <dbReference type="SAM" id="SignalP"/>
    </source>
</evidence>
<feature type="chain" id="PRO_5040289322" description="CTLH domain-containing protein" evidence="8">
    <location>
        <begin position="19"/>
        <end position="680"/>
    </location>
</feature>
<dbReference type="Gene3D" id="2.130.10.10">
    <property type="entry name" value="YVTN repeat-like/Quinoprotein amine dehydrogenase"/>
    <property type="match status" value="2"/>
</dbReference>
<dbReference type="InterPro" id="IPR001680">
    <property type="entry name" value="WD40_rpt"/>
</dbReference>
<dbReference type="GO" id="GO:0005737">
    <property type="term" value="C:cytoplasm"/>
    <property type="evidence" value="ECO:0007669"/>
    <property type="project" value="UniProtKB-SubCell"/>
</dbReference>
<dbReference type="SMART" id="SM00668">
    <property type="entry name" value="CTLH"/>
    <property type="match status" value="1"/>
</dbReference>
<accession>A0A9Q0QXB1</accession>
<proteinExistence type="predicted"/>
<comment type="caution">
    <text evidence="10">The sequence shown here is derived from an EMBL/GenBank/DDBJ whole genome shotgun (WGS) entry which is preliminary data.</text>
</comment>